<evidence type="ECO:0000256" key="1">
    <source>
        <dbReference type="ARBA" id="ARBA00022630"/>
    </source>
</evidence>
<evidence type="ECO:0000256" key="2">
    <source>
        <dbReference type="ARBA" id="ARBA00023002"/>
    </source>
</evidence>
<protein>
    <recommendedName>
        <fullName evidence="3">FAD/NAD(P)-binding domain-containing protein</fullName>
    </recommendedName>
</protein>
<gene>
    <name evidence="4" type="ORF">GCM10023172_21520</name>
</gene>
<sequence>MDFDVLIVGAGSAGLSAALTLGRCRRRVLLADGGAPRNAPSPAVHGFLTRDGVQPAKLLALGREQLAPYPTVEVHELKITKLHKLAHGFRAEGTTDQGHAWAGTANRVLLATGVDDVLPALPGFRELWGTGVLHCPYCHGYEVRDQPLAVYGRGKAAVGLALLLTNWSQDIVVVTDGPGHLTDYGRQRLRQHHIGLRQEPVARLVGGPGGTLRCIEFTDGSYLERTAVFLHAPQEQRSALAADLGALITSKGAVWVDKNAQTSIPGLYAAGDTTPGQQQALIAAAEGSKAAICLNEALTKEQVMQHKRTAC</sequence>
<accession>A0ABP8QEK9</accession>
<reference evidence="5" key="1">
    <citation type="journal article" date="2019" name="Int. J. Syst. Evol. Microbiol.">
        <title>The Global Catalogue of Microorganisms (GCM) 10K type strain sequencing project: providing services to taxonomists for standard genome sequencing and annotation.</title>
        <authorList>
            <consortium name="The Broad Institute Genomics Platform"/>
            <consortium name="The Broad Institute Genome Sequencing Center for Infectious Disease"/>
            <person name="Wu L."/>
            <person name="Ma J."/>
        </authorList>
    </citation>
    <scope>NUCLEOTIDE SEQUENCE [LARGE SCALE GENOMIC DNA]</scope>
    <source>
        <strain evidence="5">JCM 17841</strain>
    </source>
</reference>
<comment type="caution">
    <text evidence="4">The sequence shown here is derived from an EMBL/GenBank/DDBJ whole genome shotgun (WGS) entry which is preliminary data.</text>
</comment>
<keyword evidence="2" id="KW-0560">Oxidoreductase</keyword>
<dbReference type="InterPro" id="IPR036188">
    <property type="entry name" value="FAD/NAD-bd_sf"/>
</dbReference>
<dbReference type="SUPFAM" id="SSF51905">
    <property type="entry name" value="FAD/NAD(P)-binding domain"/>
    <property type="match status" value="1"/>
</dbReference>
<dbReference type="InterPro" id="IPR050097">
    <property type="entry name" value="Ferredoxin-NADP_redctase_2"/>
</dbReference>
<dbReference type="PRINTS" id="PR00469">
    <property type="entry name" value="PNDRDTASEII"/>
</dbReference>
<dbReference type="Gene3D" id="3.50.50.60">
    <property type="entry name" value="FAD/NAD(P)-binding domain"/>
    <property type="match status" value="2"/>
</dbReference>
<dbReference type="PRINTS" id="PR00368">
    <property type="entry name" value="FADPNR"/>
</dbReference>
<proteinExistence type="predicted"/>
<feature type="domain" description="FAD/NAD(P)-binding" evidence="3">
    <location>
        <begin position="3"/>
        <end position="287"/>
    </location>
</feature>
<dbReference type="EMBL" id="BAABGQ010000006">
    <property type="protein sequence ID" value="GAA4500733.1"/>
    <property type="molecule type" value="Genomic_DNA"/>
</dbReference>
<organism evidence="4 5">
    <name type="scientific">Hymenobacter ginsengisoli</name>
    <dbReference type="NCBI Taxonomy" id="1051626"/>
    <lineage>
        <taxon>Bacteria</taxon>
        <taxon>Pseudomonadati</taxon>
        <taxon>Bacteroidota</taxon>
        <taxon>Cytophagia</taxon>
        <taxon>Cytophagales</taxon>
        <taxon>Hymenobacteraceae</taxon>
        <taxon>Hymenobacter</taxon>
    </lineage>
</organism>
<evidence type="ECO:0000313" key="4">
    <source>
        <dbReference type="EMBL" id="GAA4500733.1"/>
    </source>
</evidence>
<dbReference type="RefSeq" id="WP_208131921.1">
    <property type="nucleotide sequence ID" value="NZ_BAABGQ010000006.1"/>
</dbReference>
<evidence type="ECO:0000259" key="3">
    <source>
        <dbReference type="Pfam" id="PF07992"/>
    </source>
</evidence>
<dbReference type="Proteomes" id="UP001501243">
    <property type="component" value="Unassembled WGS sequence"/>
</dbReference>
<evidence type="ECO:0000313" key="5">
    <source>
        <dbReference type="Proteomes" id="UP001501243"/>
    </source>
</evidence>
<keyword evidence="1" id="KW-0285">Flavoprotein</keyword>
<dbReference type="InterPro" id="IPR023753">
    <property type="entry name" value="FAD/NAD-binding_dom"/>
</dbReference>
<name>A0ABP8QEK9_9BACT</name>
<keyword evidence="5" id="KW-1185">Reference proteome</keyword>
<dbReference type="Pfam" id="PF07992">
    <property type="entry name" value="Pyr_redox_2"/>
    <property type="match status" value="1"/>
</dbReference>
<dbReference type="PANTHER" id="PTHR48105">
    <property type="entry name" value="THIOREDOXIN REDUCTASE 1-RELATED-RELATED"/>
    <property type="match status" value="1"/>
</dbReference>